<evidence type="ECO:0000313" key="3">
    <source>
        <dbReference type="Proteomes" id="UP001300763"/>
    </source>
</evidence>
<proteinExistence type="predicted"/>
<sequence>MFQVWTCAAFAAVWVVVAVLSGSLLFLALAAGFAVLAAVAAWCLAVLRRRAEGVAPGPATTP</sequence>
<protein>
    <submittedName>
        <fullName evidence="2">Uncharacterized protein</fullName>
    </submittedName>
</protein>
<accession>A0ABT5SYE9</accession>
<organism evidence="2 3">
    <name type="scientific">Actinomycetospora lemnae</name>
    <dbReference type="NCBI Taxonomy" id="3019891"/>
    <lineage>
        <taxon>Bacteria</taxon>
        <taxon>Bacillati</taxon>
        <taxon>Actinomycetota</taxon>
        <taxon>Actinomycetes</taxon>
        <taxon>Pseudonocardiales</taxon>
        <taxon>Pseudonocardiaceae</taxon>
        <taxon>Actinomycetospora</taxon>
    </lineage>
</organism>
<keyword evidence="1" id="KW-1133">Transmembrane helix</keyword>
<reference evidence="2 3" key="1">
    <citation type="submission" date="2023-02" db="EMBL/GenBank/DDBJ databases">
        <title>Genome sequencing required for Actinomycetospora new species description.</title>
        <authorList>
            <person name="Saimee Y."/>
            <person name="Duangmal K."/>
        </authorList>
    </citation>
    <scope>NUCLEOTIDE SEQUENCE [LARGE SCALE GENOMIC DNA]</scope>
    <source>
        <strain evidence="2 3">DW7H6</strain>
    </source>
</reference>
<keyword evidence="3" id="KW-1185">Reference proteome</keyword>
<feature type="transmembrane region" description="Helical" evidence="1">
    <location>
        <begin position="28"/>
        <end position="47"/>
    </location>
</feature>
<evidence type="ECO:0000313" key="2">
    <source>
        <dbReference type="EMBL" id="MDD7967774.1"/>
    </source>
</evidence>
<keyword evidence="1" id="KW-0472">Membrane</keyword>
<dbReference type="EMBL" id="JAQZAO010000009">
    <property type="protein sequence ID" value="MDD7967774.1"/>
    <property type="molecule type" value="Genomic_DNA"/>
</dbReference>
<gene>
    <name evidence="2" type="ORF">PGB27_20740</name>
</gene>
<evidence type="ECO:0000256" key="1">
    <source>
        <dbReference type="SAM" id="Phobius"/>
    </source>
</evidence>
<dbReference type="RefSeq" id="WP_274202295.1">
    <property type="nucleotide sequence ID" value="NZ_JAQZAO010000009.1"/>
</dbReference>
<keyword evidence="1" id="KW-0812">Transmembrane</keyword>
<comment type="caution">
    <text evidence="2">The sequence shown here is derived from an EMBL/GenBank/DDBJ whole genome shotgun (WGS) entry which is preliminary data.</text>
</comment>
<name>A0ABT5SYE9_9PSEU</name>
<dbReference type="Proteomes" id="UP001300763">
    <property type="component" value="Unassembled WGS sequence"/>
</dbReference>